<dbReference type="Gene3D" id="1.10.287.130">
    <property type="match status" value="1"/>
</dbReference>
<dbReference type="SUPFAM" id="SSF47384">
    <property type="entry name" value="Homodimeric domain of signal transducing histidine kinase"/>
    <property type="match status" value="1"/>
</dbReference>
<evidence type="ECO:0000256" key="9">
    <source>
        <dbReference type="ARBA" id="ARBA00022777"/>
    </source>
</evidence>
<evidence type="ECO:0000256" key="12">
    <source>
        <dbReference type="ARBA" id="ARBA00023012"/>
    </source>
</evidence>
<accession>A0A2T0BCA7</accession>
<name>A0A2T0BCA7_9CLOT</name>
<dbReference type="Gene3D" id="3.30.565.10">
    <property type="entry name" value="Histidine kinase-like ATPase, C-terminal domain"/>
    <property type="match status" value="1"/>
</dbReference>
<evidence type="ECO:0000256" key="5">
    <source>
        <dbReference type="ARBA" id="ARBA00022553"/>
    </source>
</evidence>
<feature type="domain" description="Histidine kinase" evidence="15">
    <location>
        <begin position="255"/>
        <end position="473"/>
    </location>
</feature>
<evidence type="ECO:0000256" key="4">
    <source>
        <dbReference type="ARBA" id="ARBA00022475"/>
    </source>
</evidence>
<dbReference type="Pfam" id="PF00512">
    <property type="entry name" value="HisKA"/>
    <property type="match status" value="1"/>
</dbReference>
<keyword evidence="7 14" id="KW-0812">Transmembrane</keyword>
<dbReference type="InterPro" id="IPR003660">
    <property type="entry name" value="HAMP_dom"/>
</dbReference>
<dbReference type="SMART" id="SM00388">
    <property type="entry name" value="HisKA"/>
    <property type="match status" value="1"/>
</dbReference>
<evidence type="ECO:0000259" key="15">
    <source>
        <dbReference type="PROSITE" id="PS50109"/>
    </source>
</evidence>
<keyword evidence="12" id="KW-0902">Two-component regulatory system</keyword>
<evidence type="ECO:0000256" key="7">
    <source>
        <dbReference type="ARBA" id="ARBA00022692"/>
    </source>
</evidence>
<comment type="subcellular location">
    <subcellularLocation>
        <location evidence="2">Cell membrane</location>
        <topology evidence="2">Multi-pass membrane protein</topology>
    </subcellularLocation>
</comment>
<keyword evidence="11 14" id="KW-1133">Transmembrane helix</keyword>
<dbReference type="Gene3D" id="6.10.340.10">
    <property type="match status" value="1"/>
</dbReference>
<dbReference type="CDD" id="cd00075">
    <property type="entry name" value="HATPase"/>
    <property type="match status" value="1"/>
</dbReference>
<evidence type="ECO:0000256" key="6">
    <source>
        <dbReference type="ARBA" id="ARBA00022679"/>
    </source>
</evidence>
<dbReference type="InterPro" id="IPR036890">
    <property type="entry name" value="HATPase_C_sf"/>
</dbReference>
<keyword evidence="13 14" id="KW-0472">Membrane</keyword>
<dbReference type="SUPFAM" id="SSF55874">
    <property type="entry name" value="ATPase domain of HSP90 chaperone/DNA topoisomerase II/histidine kinase"/>
    <property type="match status" value="1"/>
</dbReference>
<dbReference type="GO" id="GO:0005524">
    <property type="term" value="F:ATP binding"/>
    <property type="evidence" value="ECO:0007669"/>
    <property type="project" value="UniProtKB-KW"/>
</dbReference>
<dbReference type="InterPro" id="IPR003661">
    <property type="entry name" value="HisK_dim/P_dom"/>
</dbReference>
<comment type="caution">
    <text evidence="17">The sequence shown here is derived from an EMBL/GenBank/DDBJ whole genome shotgun (WGS) entry which is preliminary data.</text>
</comment>
<keyword evidence="9 17" id="KW-0418">Kinase</keyword>
<evidence type="ECO:0000259" key="16">
    <source>
        <dbReference type="PROSITE" id="PS50885"/>
    </source>
</evidence>
<dbReference type="PROSITE" id="PS50109">
    <property type="entry name" value="HIS_KIN"/>
    <property type="match status" value="1"/>
</dbReference>
<feature type="transmembrane region" description="Helical" evidence="14">
    <location>
        <begin position="12"/>
        <end position="34"/>
    </location>
</feature>
<feature type="domain" description="HAMP" evidence="16">
    <location>
        <begin position="188"/>
        <end position="240"/>
    </location>
</feature>
<keyword evidence="6 17" id="KW-0808">Transferase</keyword>
<dbReference type="PANTHER" id="PTHR45528">
    <property type="entry name" value="SENSOR HISTIDINE KINASE CPXA"/>
    <property type="match status" value="1"/>
</dbReference>
<keyword evidence="5" id="KW-0597">Phosphoprotein</keyword>
<reference evidence="17 18" key="1">
    <citation type="submission" date="2018-03" db="EMBL/GenBank/DDBJ databases">
        <title>Genome sequence of Clostridium vincentii DSM 10228.</title>
        <authorList>
            <person name="Poehlein A."/>
            <person name="Daniel R."/>
        </authorList>
    </citation>
    <scope>NUCLEOTIDE SEQUENCE [LARGE SCALE GENOMIC DNA]</scope>
    <source>
        <strain evidence="17 18">DSM 10228</strain>
    </source>
</reference>
<organism evidence="17 18">
    <name type="scientific">Clostridium vincentii</name>
    <dbReference type="NCBI Taxonomy" id="52704"/>
    <lineage>
        <taxon>Bacteria</taxon>
        <taxon>Bacillati</taxon>
        <taxon>Bacillota</taxon>
        <taxon>Clostridia</taxon>
        <taxon>Eubacteriales</taxon>
        <taxon>Clostridiaceae</taxon>
        <taxon>Clostridium</taxon>
    </lineage>
</organism>
<evidence type="ECO:0000256" key="14">
    <source>
        <dbReference type="SAM" id="Phobius"/>
    </source>
</evidence>
<evidence type="ECO:0000256" key="3">
    <source>
        <dbReference type="ARBA" id="ARBA00012438"/>
    </source>
</evidence>
<dbReference type="CDD" id="cd00082">
    <property type="entry name" value="HisKA"/>
    <property type="match status" value="1"/>
</dbReference>
<evidence type="ECO:0000256" key="11">
    <source>
        <dbReference type="ARBA" id="ARBA00022989"/>
    </source>
</evidence>
<evidence type="ECO:0000313" key="18">
    <source>
        <dbReference type="Proteomes" id="UP000239471"/>
    </source>
</evidence>
<keyword evidence="10" id="KW-0067">ATP-binding</keyword>
<keyword evidence="8" id="KW-0547">Nucleotide-binding</keyword>
<gene>
    <name evidence="17" type="primary">yycG_3</name>
    <name evidence="17" type="ORF">CLVI_24990</name>
</gene>
<dbReference type="EC" id="2.7.13.3" evidence="3"/>
<protein>
    <recommendedName>
        <fullName evidence="3">histidine kinase</fullName>
        <ecNumber evidence="3">2.7.13.3</ecNumber>
    </recommendedName>
</protein>
<dbReference type="PANTHER" id="PTHR45528:SF1">
    <property type="entry name" value="SENSOR HISTIDINE KINASE CPXA"/>
    <property type="match status" value="1"/>
</dbReference>
<dbReference type="InterPro" id="IPR003594">
    <property type="entry name" value="HATPase_dom"/>
</dbReference>
<dbReference type="InterPro" id="IPR036097">
    <property type="entry name" value="HisK_dim/P_sf"/>
</dbReference>
<evidence type="ECO:0000256" key="13">
    <source>
        <dbReference type="ARBA" id="ARBA00023136"/>
    </source>
</evidence>
<evidence type="ECO:0000256" key="8">
    <source>
        <dbReference type="ARBA" id="ARBA00022741"/>
    </source>
</evidence>
<comment type="catalytic activity">
    <reaction evidence="1">
        <text>ATP + protein L-histidine = ADP + protein N-phospho-L-histidine.</text>
        <dbReference type="EC" id="2.7.13.3"/>
    </reaction>
</comment>
<dbReference type="GO" id="GO:0005886">
    <property type="term" value="C:plasma membrane"/>
    <property type="evidence" value="ECO:0007669"/>
    <property type="project" value="UniProtKB-SubCell"/>
</dbReference>
<keyword evidence="18" id="KW-1185">Reference proteome</keyword>
<evidence type="ECO:0000256" key="10">
    <source>
        <dbReference type="ARBA" id="ARBA00022840"/>
    </source>
</evidence>
<dbReference type="SMART" id="SM00387">
    <property type="entry name" value="HATPase_c"/>
    <property type="match status" value="1"/>
</dbReference>
<dbReference type="InterPro" id="IPR004358">
    <property type="entry name" value="Sig_transdc_His_kin-like_C"/>
</dbReference>
<evidence type="ECO:0000256" key="1">
    <source>
        <dbReference type="ARBA" id="ARBA00000085"/>
    </source>
</evidence>
<dbReference type="PROSITE" id="PS50885">
    <property type="entry name" value="HAMP"/>
    <property type="match status" value="1"/>
</dbReference>
<evidence type="ECO:0000256" key="2">
    <source>
        <dbReference type="ARBA" id="ARBA00004651"/>
    </source>
</evidence>
<dbReference type="InterPro" id="IPR050398">
    <property type="entry name" value="HssS/ArlS-like"/>
</dbReference>
<dbReference type="GO" id="GO:0000155">
    <property type="term" value="F:phosphorelay sensor kinase activity"/>
    <property type="evidence" value="ECO:0007669"/>
    <property type="project" value="InterPro"/>
</dbReference>
<evidence type="ECO:0000313" key="17">
    <source>
        <dbReference type="EMBL" id="PRR81472.1"/>
    </source>
</evidence>
<dbReference type="Pfam" id="PF02518">
    <property type="entry name" value="HATPase_c"/>
    <property type="match status" value="1"/>
</dbReference>
<dbReference type="RefSeq" id="WP_106060430.1">
    <property type="nucleotide sequence ID" value="NZ_PVXQ01000029.1"/>
</dbReference>
<keyword evidence="4" id="KW-1003">Cell membrane</keyword>
<dbReference type="EMBL" id="PVXQ01000029">
    <property type="protein sequence ID" value="PRR81472.1"/>
    <property type="molecule type" value="Genomic_DNA"/>
</dbReference>
<dbReference type="PRINTS" id="PR00344">
    <property type="entry name" value="BCTRLSENSOR"/>
</dbReference>
<dbReference type="Proteomes" id="UP000239471">
    <property type="component" value="Unassembled WGS sequence"/>
</dbReference>
<proteinExistence type="predicted"/>
<sequence>MSKKNGQLSVALFKYYITFLVVLSGIFVIAYIVVSVSLAKQVHNNKAPIYDLIRGEYNDYKDIDPSDLKKIGGYIEVLDLDKKVVYRKGELPDILKDNYTETEFIDIISRSGENAKYYVGCNSINAENGKDYIVLVRIPNEKVNVSLNIQKIPLQVGKPILFLYLKVVSIALIISLVSILGYSILTARKINKPLKMIDEALGKVLEGDYEEKLVIEGEREFVRISNTINFLIDKLKNSREENSRLEQSKTRMLIDLSHDIKTPITTIRGFSAALYEGLVDDEDKKQKYYKTIYNKSERVGELVDDLFEFVKMDSTQYILKIETVDICEFLRQIVVAYFDEIEEKKFELIVIIPEEVVNLKIDGRLFRRAVTNLIENSLKYNPEKTTLRIELKNYKRYIMIYVADNGIGIPLSIRSKVFEAFIRGDTSRGSDGGSGLGLAIANKIISNHGGEISLDPSKDEDKTIFAIRMYKDI</sequence>
<dbReference type="AlphaFoldDB" id="A0A2T0BCA7"/>
<dbReference type="OrthoDB" id="335833at2"/>
<feature type="transmembrane region" description="Helical" evidence="14">
    <location>
        <begin position="161"/>
        <end position="185"/>
    </location>
</feature>
<dbReference type="InterPro" id="IPR005467">
    <property type="entry name" value="His_kinase_dom"/>
</dbReference>